<feature type="region of interest" description="Disordered" evidence="1">
    <location>
        <begin position="95"/>
        <end position="127"/>
    </location>
</feature>
<sequence>YDESKICAYHHTTGHDVEGCKSLKAILRQSPLSDRKVKKENLQRERPLASIPSPIPPIPASPRSIIITTPPLEDHDLSLPSSSSHFDEINMISVATRGQKNNGKAKESTPVASLSPSTIPITPPPKV</sequence>
<organism evidence="2 3">
    <name type="scientific">Taxus chinensis</name>
    <name type="common">Chinese yew</name>
    <name type="synonym">Taxus wallichiana var. chinensis</name>
    <dbReference type="NCBI Taxonomy" id="29808"/>
    <lineage>
        <taxon>Eukaryota</taxon>
        <taxon>Viridiplantae</taxon>
        <taxon>Streptophyta</taxon>
        <taxon>Embryophyta</taxon>
        <taxon>Tracheophyta</taxon>
        <taxon>Spermatophyta</taxon>
        <taxon>Pinopsida</taxon>
        <taxon>Pinidae</taxon>
        <taxon>Conifers II</taxon>
        <taxon>Cupressales</taxon>
        <taxon>Taxaceae</taxon>
        <taxon>Taxus</taxon>
    </lineage>
</organism>
<dbReference type="AlphaFoldDB" id="A0AA38C617"/>
<keyword evidence="3" id="KW-1185">Reference proteome</keyword>
<evidence type="ECO:0000313" key="2">
    <source>
        <dbReference type="EMBL" id="KAH9294587.1"/>
    </source>
</evidence>
<feature type="non-terminal residue" evidence="2">
    <location>
        <position position="127"/>
    </location>
</feature>
<accession>A0AA38C617</accession>
<protein>
    <submittedName>
        <fullName evidence="2">Uncharacterized protein</fullName>
    </submittedName>
</protein>
<proteinExistence type="predicted"/>
<feature type="non-terminal residue" evidence="2">
    <location>
        <position position="1"/>
    </location>
</feature>
<evidence type="ECO:0000256" key="1">
    <source>
        <dbReference type="SAM" id="MobiDB-lite"/>
    </source>
</evidence>
<reference evidence="2 3" key="1">
    <citation type="journal article" date="2021" name="Nat. Plants">
        <title>The Taxus genome provides insights into paclitaxel biosynthesis.</title>
        <authorList>
            <person name="Xiong X."/>
            <person name="Gou J."/>
            <person name="Liao Q."/>
            <person name="Li Y."/>
            <person name="Zhou Q."/>
            <person name="Bi G."/>
            <person name="Li C."/>
            <person name="Du R."/>
            <person name="Wang X."/>
            <person name="Sun T."/>
            <person name="Guo L."/>
            <person name="Liang H."/>
            <person name="Lu P."/>
            <person name="Wu Y."/>
            <person name="Zhang Z."/>
            <person name="Ro D.K."/>
            <person name="Shang Y."/>
            <person name="Huang S."/>
            <person name="Yan J."/>
        </authorList>
    </citation>
    <scope>NUCLEOTIDE SEQUENCE [LARGE SCALE GENOMIC DNA]</scope>
    <source>
        <strain evidence="2">Ta-2019</strain>
    </source>
</reference>
<feature type="compositionally biased region" description="Basic and acidic residues" evidence="1">
    <location>
        <begin position="33"/>
        <end position="47"/>
    </location>
</feature>
<gene>
    <name evidence="2" type="ORF">KI387_038175</name>
</gene>
<name>A0AA38C617_TAXCH</name>
<comment type="caution">
    <text evidence="2">The sequence shown here is derived from an EMBL/GenBank/DDBJ whole genome shotgun (WGS) entry which is preliminary data.</text>
</comment>
<feature type="region of interest" description="Disordered" evidence="1">
    <location>
        <begin position="32"/>
        <end position="65"/>
    </location>
</feature>
<evidence type="ECO:0000313" key="3">
    <source>
        <dbReference type="Proteomes" id="UP000824469"/>
    </source>
</evidence>
<dbReference type="Proteomes" id="UP000824469">
    <property type="component" value="Unassembled WGS sequence"/>
</dbReference>
<dbReference type="EMBL" id="JAHRHJ020000011">
    <property type="protein sequence ID" value="KAH9294587.1"/>
    <property type="molecule type" value="Genomic_DNA"/>
</dbReference>